<dbReference type="Proteomes" id="UP001148838">
    <property type="component" value="Unassembled WGS sequence"/>
</dbReference>
<evidence type="ECO:0000313" key="3">
    <source>
        <dbReference type="Proteomes" id="UP001148838"/>
    </source>
</evidence>
<keyword evidence="3" id="KW-1185">Reference proteome</keyword>
<name>A0ABQ8SCD4_PERAM</name>
<organism evidence="2 3">
    <name type="scientific">Periplaneta americana</name>
    <name type="common">American cockroach</name>
    <name type="synonym">Blatta americana</name>
    <dbReference type="NCBI Taxonomy" id="6978"/>
    <lineage>
        <taxon>Eukaryota</taxon>
        <taxon>Metazoa</taxon>
        <taxon>Ecdysozoa</taxon>
        <taxon>Arthropoda</taxon>
        <taxon>Hexapoda</taxon>
        <taxon>Insecta</taxon>
        <taxon>Pterygota</taxon>
        <taxon>Neoptera</taxon>
        <taxon>Polyneoptera</taxon>
        <taxon>Dictyoptera</taxon>
        <taxon>Blattodea</taxon>
        <taxon>Blattoidea</taxon>
        <taxon>Blattidae</taxon>
        <taxon>Blattinae</taxon>
        <taxon>Periplaneta</taxon>
    </lineage>
</organism>
<accession>A0ABQ8SCD4</accession>
<dbReference type="EMBL" id="JAJSOF020000031">
    <property type="protein sequence ID" value="KAJ4431370.1"/>
    <property type="molecule type" value="Genomic_DNA"/>
</dbReference>
<reference evidence="2 3" key="1">
    <citation type="journal article" date="2022" name="Allergy">
        <title>Genome assembly and annotation of Periplaneta americana reveal a comprehensive cockroach allergen profile.</title>
        <authorList>
            <person name="Wang L."/>
            <person name="Xiong Q."/>
            <person name="Saelim N."/>
            <person name="Wang L."/>
            <person name="Nong W."/>
            <person name="Wan A.T."/>
            <person name="Shi M."/>
            <person name="Liu X."/>
            <person name="Cao Q."/>
            <person name="Hui J.H.L."/>
            <person name="Sookrung N."/>
            <person name="Leung T.F."/>
            <person name="Tungtrongchitr A."/>
            <person name="Tsui S.K.W."/>
        </authorList>
    </citation>
    <scope>NUCLEOTIDE SEQUENCE [LARGE SCALE GENOMIC DNA]</scope>
    <source>
        <strain evidence="2">PWHHKU_190912</strain>
    </source>
</reference>
<comment type="caution">
    <text evidence="2">The sequence shown here is derived from an EMBL/GenBank/DDBJ whole genome shotgun (WGS) entry which is preliminary data.</text>
</comment>
<sequence length="275" mass="31170">MKRLIQYEKARARKPVLCTGVRLDFAAAEGLSSSAVDRSWRDLSSSAVDRSWRDEFEYSELSLKDAQIFSRAQYRTANTECINSPIFTVHVSDNYAGVGKITDLNANLFENFFFYVFYAYLVNMFRPIFGHLRNWSLLVLAPFVSYVTKTNNDQFRRDEHIVKHCASVVDFRRPAIVKAMMDALCNRHSAMLALRSTRIGPIHQINYGLFNDARNCRGYISVVGVSEFCPAGVLLHASKSTDMSLSHLNTLKCHRPGPGSNPQPRLQKARAMSDT</sequence>
<evidence type="ECO:0000256" key="1">
    <source>
        <dbReference type="SAM" id="MobiDB-lite"/>
    </source>
</evidence>
<feature type="region of interest" description="Disordered" evidence="1">
    <location>
        <begin position="253"/>
        <end position="275"/>
    </location>
</feature>
<protein>
    <submittedName>
        <fullName evidence="2">Uncharacterized protein</fullName>
    </submittedName>
</protein>
<evidence type="ECO:0000313" key="2">
    <source>
        <dbReference type="EMBL" id="KAJ4431370.1"/>
    </source>
</evidence>
<gene>
    <name evidence="2" type="ORF">ANN_19967</name>
</gene>
<proteinExistence type="predicted"/>